<name>A0A0E9X9Z4_ANGAN</name>
<reference evidence="1" key="2">
    <citation type="journal article" date="2015" name="Fish Shellfish Immunol.">
        <title>Early steps in the European eel (Anguilla anguilla)-Vibrio vulnificus interaction in the gills: Role of the RtxA13 toxin.</title>
        <authorList>
            <person name="Callol A."/>
            <person name="Pajuelo D."/>
            <person name="Ebbesson L."/>
            <person name="Teles M."/>
            <person name="MacKenzie S."/>
            <person name="Amaro C."/>
        </authorList>
    </citation>
    <scope>NUCLEOTIDE SEQUENCE</scope>
</reference>
<sequence length="26" mass="3033">MHLVHTNSLRCGSHRLTFRSLLTSKH</sequence>
<organism evidence="1">
    <name type="scientific">Anguilla anguilla</name>
    <name type="common">European freshwater eel</name>
    <name type="synonym">Muraena anguilla</name>
    <dbReference type="NCBI Taxonomy" id="7936"/>
    <lineage>
        <taxon>Eukaryota</taxon>
        <taxon>Metazoa</taxon>
        <taxon>Chordata</taxon>
        <taxon>Craniata</taxon>
        <taxon>Vertebrata</taxon>
        <taxon>Euteleostomi</taxon>
        <taxon>Actinopterygii</taxon>
        <taxon>Neopterygii</taxon>
        <taxon>Teleostei</taxon>
        <taxon>Anguilliformes</taxon>
        <taxon>Anguillidae</taxon>
        <taxon>Anguilla</taxon>
    </lineage>
</organism>
<reference evidence="1" key="1">
    <citation type="submission" date="2014-11" db="EMBL/GenBank/DDBJ databases">
        <authorList>
            <person name="Amaro Gonzalez C."/>
        </authorList>
    </citation>
    <scope>NUCLEOTIDE SEQUENCE</scope>
</reference>
<dbReference type="AlphaFoldDB" id="A0A0E9X9Z4"/>
<proteinExistence type="predicted"/>
<accession>A0A0E9X9Z4</accession>
<evidence type="ECO:0000313" key="1">
    <source>
        <dbReference type="EMBL" id="JAH99424.1"/>
    </source>
</evidence>
<dbReference type="EMBL" id="GBXM01009153">
    <property type="protein sequence ID" value="JAH99424.1"/>
    <property type="molecule type" value="Transcribed_RNA"/>
</dbReference>
<protein>
    <submittedName>
        <fullName evidence="1">Uncharacterized protein</fullName>
    </submittedName>
</protein>